<feature type="region of interest" description="Disordered" evidence="5">
    <location>
        <begin position="112"/>
        <end position="198"/>
    </location>
</feature>
<protein>
    <recommendedName>
        <fullName evidence="3">Enhancer of mRNA-decapping protein 3</fullName>
    </recommendedName>
</protein>
<dbReference type="PROSITE" id="PS51385">
    <property type="entry name" value="YJEF_N"/>
    <property type="match status" value="1"/>
</dbReference>
<name>A0A9D4K2M5_DREPO</name>
<reference evidence="8" key="2">
    <citation type="submission" date="2020-11" db="EMBL/GenBank/DDBJ databases">
        <authorList>
            <person name="McCartney M.A."/>
            <person name="Auch B."/>
            <person name="Kono T."/>
            <person name="Mallez S."/>
            <person name="Becker A."/>
            <person name="Gohl D.M."/>
            <person name="Silverstein K.A.T."/>
            <person name="Koren S."/>
            <person name="Bechman K.B."/>
            <person name="Herman A."/>
            <person name="Abrahante J.E."/>
            <person name="Garbe J."/>
        </authorList>
    </citation>
    <scope>NUCLEOTIDE SEQUENCE</scope>
    <source>
        <strain evidence="8">Duluth1</strain>
        <tissue evidence="8">Whole animal</tissue>
    </source>
</reference>
<dbReference type="SUPFAM" id="SSF64153">
    <property type="entry name" value="YjeF N-terminal domain-like"/>
    <property type="match status" value="1"/>
</dbReference>
<keyword evidence="9" id="KW-1185">Reference proteome</keyword>
<dbReference type="GO" id="GO:0003729">
    <property type="term" value="F:mRNA binding"/>
    <property type="evidence" value="ECO:0007669"/>
    <property type="project" value="InterPro"/>
</dbReference>
<comment type="caution">
    <text evidence="8">The sequence shown here is derived from an EMBL/GenBank/DDBJ whole genome shotgun (WGS) entry which is preliminary data.</text>
</comment>
<dbReference type="Pfam" id="PF12701">
    <property type="entry name" value="LSM14"/>
    <property type="match status" value="1"/>
</dbReference>
<dbReference type="GO" id="GO:0031087">
    <property type="term" value="P:deadenylation-independent decapping of nuclear-transcribed mRNA"/>
    <property type="evidence" value="ECO:0007669"/>
    <property type="project" value="InterPro"/>
</dbReference>
<dbReference type="PANTHER" id="PTHR13612:SF0">
    <property type="entry name" value="ENHANCER OF MRNA-DECAPPING PROTEIN 3"/>
    <property type="match status" value="1"/>
</dbReference>
<gene>
    <name evidence="8" type="ORF">DPMN_103402</name>
</gene>
<dbReference type="GO" id="GO:0033962">
    <property type="term" value="P:P-body assembly"/>
    <property type="evidence" value="ECO:0007669"/>
    <property type="project" value="TreeGrafter"/>
</dbReference>
<organism evidence="8 9">
    <name type="scientific">Dreissena polymorpha</name>
    <name type="common">Zebra mussel</name>
    <name type="synonym">Mytilus polymorpha</name>
    <dbReference type="NCBI Taxonomy" id="45954"/>
    <lineage>
        <taxon>Eukaryota</taxon>
        <taxon>Metazoa</taxon>
        <taxon>Spiralia</taxon>
        <taxon>Lophotrochozoa</taxon>
        <taxon>Mollusca</taxon>
        <taxon>Bivalvia</taxon>
        <taxon>Autobranchia</taxon>
        <taxon>Heteroconchia</taxon>
        <taxon>Euheterodonta</taxon>
        <taxon>Imparidentia</taxon>
        <taxon>Neoheterodontei</taxon>
        <taxon>Myida</taxon>
        <taxon>Dreissenoidea</taxon>
        <taxon>Dreissenidae</taxon>
        <taxon>Dreissena</taxon>
    </lineage>
</organism>
<dbReference type="Pfam" id="PF09532">
    <property type="entry name" value="FDF"/>
    <property type="match status" value="1"/>
</dbReference>
<dbReference type="InterPro" id="IPR004443">
    <property type="entry name" value="YjeF_N_dom"/>
</dbReference>
<dbReference type="GO" id="GO:0000932">
    <property type="term" value="C:P-body"/>
    <property type="evidence" value="ECO:0007669"/>
    <property type="project" value="UniProtKB-SubCell"/>
</dbReference>
<dbReference type="FunFam" id="2.30.30.100:FF:000026">
    <property type="entry name" value="Enhancer of mRNA-decapping protein 3"/>
    <property type="match status" value="1"/>
</dbReference>
<comment type="similarity">
    <text evidence="2">Belongs to the EDC3 family.</text>
</comment>
<feature type="compositionally biased region" description="Polar residues" evidence="5">
    <location>
        <begin position="225"/>
        <end position="235"/>
    </location>
</feature>
<evidence type="ECO:0000259" key="7">
    <source>
        <dbReference type="PROSITE" id="PS51512"/>
    </source>
</evidence>
<sequence length="563" mass="63108">MIDHCAVLLSCKDTVDVSMSYIGCLVSLNCGDVLGTYQGQVLKVDNSSQSLTLRKPFRNGVQCEFPEVTISACDIKELAIVKSADEAQKVLPKNATPSKLSKQAAESYDIAASPGRIAEPRNDTSANSSSHSVHLHDNGYHSLSSSSLTDRSCRDNNGTYCMDKGASNGHASPLNPASTRERKGSLNGYGYRNNNHRYTSEDPVQYINRYTPTKEDSFRGRVNSDTEGSSPQKTSVPRKIEFKKRPNSRQDCFSAPVDNILDDFDFEKNLKLFDKKAVYEEIESSNPDLVHITDKKTDKYRHDENILQSKPVTFTQIQVPRDCGVHYTTDSGLIVPSIDYELLDKLYDSAEAYGYSLDRRLEMVGRSSSEMVLQLLGGSSRLNPQNGHQLPTVLVLCGPHVQGAQGLACARHLLNHGVRTFVFLPNFLRMIPCVELELRLYEMCSGKRYSMDKDIPTCSIDMIINCMDSHENSFLKDQAWYQTHVRWIGQSRAPVFTIDPPIETVDIVPKWCLYPVLPLARIDNTSQVYLCDLGLPKNVFKSAGIKYRSPFGHKFIIPLHRQT</sequence>
<accession>A0A9D4K2M5</accession>
<dbReference type="InterPro" id="IPR025762">
    <property type="entry name" value="DFDF"/>
</dbReference>
<evidence type="ECO:0000256" key="1">
    <source>
        <dbReference type="ARBA" id="ARBA00004201"/>
    </source>
</evidence>
<feature type="domain" description="DFDF" evidence="7">
    <location>
        <begin position="252"/>
        <end position="288"/>
    </location>
</feature>
<evidence type="ECO:0000256" key="4">
    <source>
        <dbReference type="ARBA" id="ARBA00022490"/>
    </source>
</evidence>
<dbReference type="CDD" id="cd01737">
    <property type="entry name" value="LSm16_N"/>
    <property type="match status" value="1"/>
</dbReference>
<dbReference type="PROSITE" id="PS51512">
    <property type="entry name" value="DFDF"/>
    <property type="match status" value="1"/>
</dbReference>
<dbReference type="Gene3D" id="3.40.50.10260">
    <property type="entry name" value="YjeF N-terminal domain"/>
    <property type="match status" value="1"/>
</dbReference>
<dbReference type="InterPro" id="IPR025609">
    <property type="entry name" value="Lsm14-like_N"/>
</dbReference>
<evidence type="ECO:0000313" key="9">
    <source>
        <dbReference type="Proteomes" id="UP000828390"/>
    </source>
</evidence>
<proteinExistence type="inferred from homology"/>
<dbReference type="Pfam" id="PF03853">
    <property type="entry name" value="YjeF_N"/>
    <property type="match status" value="1"/>
</dbReference>
<dbReference type="AlphaFoldDB" id="A0A9D4K2M5"/>
<keyword evidence="4" id="KW-0963">Cytoplasm</keyword>
<dbReference type="SMART" id="SM01199">
    <property type="entry name" value="FDF"/>
    <property type="match status" value="1"/>
</dbReference>
<evidence type="ECO:0000256" key="2">
    <source>
        <dbReference type="ARBA" id="ARBA00006610"/>
    </source>
</evidence>
<feature type="compositionally biased region" description="Polar residues" evidence="5">
    <location>
        <begin position="123"/>
        <end position="132"/>
    </location>
</feature>
<dbReference type="PANTHER" id="PTHR13612">
    <property type="entry name" value="ENHANCER OF MRNA-DECAPPING PROTEIN 3"/>
    <property type="match status" value="1"/>
</dbReference>
<dbReference type="InterPro" id="IPR019050">
    <property type="entry name" value="FDF_dom"/>
</dbReference>
<feature type="domain" description="YjeF N-terminal" evidence="6">
    <location>
        <begin position="340"/>
        <end position="541"/>
    </location>
</feature>
<feature type="compositionally biased region" description="Low complexity" evidence="5">
    <location>
        <begin position="188"/>
        <end position="197"/>
    </location>
</feature>
<evidence type="ECO:0000313" key="8">
    <source>
        <dbReference type="EMBL" id="KAH3830163.1"/>
    </source>
</evidence>
<evidence type="ECO:0000259" key="6">
    <source>
        <dbReference type="PROSITE" id="PS51385"/>
    </source>
</evidence>
<dbReference type="InterPro" id="IPR034107">
    <property type="entry name" value="Lsm16_N"/>
</dbReference>
<dbReference type="InterPro" id="IPR036652">
    <property type="entry name" value="YjeF_N_dom_sf"/>
</dbReference>
<dbReference type="Proteomes" id="UP000828390">
    <property type="component" value="Unassembled WGS sequence"/>
</dbReference>
<evidence type="ECO:0000256" key="5">
    <source>
        <dbReference type="SAM" id="MobiDB-lite"/>
    </source>
</evidence>
<reference evidence="8" key="1">
    <citation type="journal article" date="2019" name="bioRxiv">
        <title>The Genome of the Zebra Mussel, Dreissena polymorpha: A Resource for Invasive Species Research.</title>
        <authorList>
            <person name="McCartney M.A."/>
            <person name="Auch B."/>
            <person name="Kono T."/>
            <person name="Mallez S."/>
            <person name="Zhang Y."/>
            <person name="Obille A."/>
            <person name="Becker A."/>
            <person name="Abrahante J.E."/>
            <person name="Garbe J."/>
            <person name="Badalamenti J.P."/>
            <person name="Herman A."/>
            <person name="Mangelson H."/>
            <person name="Liachko I."/>
            <person name="Sullivan S."/>
            <person name="Sone E.D."/>
            <person name="Koren S."/>
            <person name="Silverstein K.A.T."/>
            <person name="Beckman K.B."/>
            <person name="Gohl D.M."/>
        </authorList>
    </citation>
    <scope>NUCLEOTIDE SEQUENCE</scope>
    <source>
        <strain evidence="8">Duluth1</strain>
        <tissue evidence="8">Whole animal</tissue>
    </source>
</reference>
<feature type="compositionally biased region" description="Basic and acidic residues" evidence="5">
    <location>
        <begin position="212"/>
        <end position="224"/>
    </location>
</feature>
<dbReference type="EMBL" id="JAIWYP010000004">
    <property type="protein sequence ID" value="KAH3830163.1"/>
    <property type="molecule type" value="Genomic_DNA"/>
</dbReference>
<comment type="subcellular location">
    <subcellularLocation>
        <location evidence="1">Cytoplasm</location>
        <location evidence="1">P-body</location>
    </subcellularLocation>
</comment>
<feature type="region of interest" description="Disordered" evidence="5">
    <location>
        <begin position="212"/>
        <end position="247"/>
    </location>
</feature>
<evidence type="ECO:0000256" key="3">
    <source>
        <dbReference type="ARBA" id="ARBA00015797"/>
    </source>
</evidence>
<dbReference type="SMART" id="SM01271">
    <property type="entry name" value="LSM14"/>
    <property type="match status" value="1"/>
</dbReference>
<dbReference type="Gene3D" id="2.30.30.100">
    <property type="match status" value="1"/>
</dbReference>